<reference evidence="2" key="1">
    <citation type="journal article" date="2019" name="Int. J. Syst. Evol. Microbiol.">
        <title>The Global Catalogue of Microorganisms (GCM) 10K type strain sequencing project: providing services to taxonomists for standard genome sequencing and annotation.</title>
        <authorList>
            <consortium name="The Broad Institute Genomics Platform"/>
            <consortium name="The Broad Institute Genome Sequencing Center for Infectious Disease"/>
            <person name="Wu L."/>
            <person name="Ma J."/>
        </authorList>
    </citation>
    <scope>NUCLEOTIDE SEQUENCE [LARGE SCALE GENOMIC DNA]</scope>
    <source>
        <strain evidence="2">CGMCC 4.7198</strain>
    </source>
</reference>
<evidence type="ECO:0000313" key="2">
    <source>
        <dbReference type="Proteomes" id="UP001596957"/>
    </source>
</evidence>
<proteinExistence type="predicted"/>
<feature type="non-terminal residue" evidence="1">
    <location>
        <position position="226"/>
    </location>
</feature>
<sequence length="226" mass="24651">MMTTPAVSPAAEHRDPDHRRTWVALTDGAPHQIDLINEQAAARGVQVHIVIDIIHVLEYLWSAAHALHPGAGKDIEAWAARTARTIVAGDVLTAAETIRTAATDTGIAPGGNKGIDDAVAYLTNKADYLRYDTALAAGWPIATGIIEGACRHLVKDRLDITGARWGLAGAEAVLKLRALRTNGDFDAYWAWREQQEYTRNHQARGLPQRPHIRCLITQTPSEDAHP</sequence>
<dbReference type="Proteomes" id="UP001596957">
    <property type="component" value="Unassembled WGS sequence"/>
</dbReference>
<dbReference type="EMBL" id="JBHTEC010000002">
    <property type="protein sequence ID" value="MFD0287609.1"/>
    <property type="molecule type" value="Genomic_DNA"/>
</dbReference>
<accession>A0ABW2VXR5</accession>
<gene>
    <name evidence="1" type="ORF">ACFQZP_39470</name>
</gene>
<organism evidence="1 2">
    <name type="scientific">Streptomyces lutosisoli</name>
    <dbReference type="NCBI Taxonomy" id="2665721"/>
    <lineage>
        <taxon>Bacteria</taxon>
        <taxon>Bacillati</taxon>
        <taxon>Actinomycetota</taxon>
        <taxon>Actinomycetes</taxon>
        <taxon>Kitasatosporales</taxon>
        <taxon>Streptomycetaceae</taxon>
        <taxon>Streptomyces</taxon>
    </lineage>
</organism>
<keyword evidence="2" id="KW-1185">Reference proteome</keyword>
<protein>
    <submittedName>
        <fullName evidence="1">ISKra4 family transposase</fullName>
    </submittedName>
</protein>
<comment type="caution">
    <text evidence="1">The sequence shown here is derived from an EMBL/GenBank/DDBJ whole genome shotgun (WGS) entry which is preliminary data.</text>
</comment>
<name>A0ABW2VXR5_9ACTN</name>
<evidence type="ECO:0000313" key="1">
    <source>
        <dbReference type="EMBL" id="MFD0287609.1"/>
    </source>
</evidence>